<proteinExistence type="predicted"/>
<organism evidence="2 3">
    <name type="scientific">Halogeometricum borinquense</name>
    <dbReference type="NCBI Taxonomy" id="60847"/>
    <lineage>
        <taxon>Archaea</taxon>
        <taxon>Methanobacteriati</taxon>
        <taxon>Methanobacteriota</taxon>
        <taxon>Stenosarchaea group</taxon>
        <taxon>Halobacteria</taxon>
        <taxon>Halobacteriales</taxon>
        <taxon>Haloferacaceae</taxon>
        <taxon>Halogeometricum</taxon>
    </lineage>
</organism>
<dbReference type="PANTHER" id="PTHR43229">
    <property type="entry name" value="NODULATION PROTEIN J"/>
    <property type="match status" value="1"/>
</dbReference>
<feature type="transmembrane region" description="Helical" evidence="1">
    <location>
        <begin position="144"/>
        <end position="172"/>
    </location>
</feature>
<accession>A0A482T1W9</accession>
<keyword evidence="1" id="KW-0812">Transmembrane</keyword>
<keyword evidence="1" id="KW-1133">Transmembrane helix</keyword>
<dbReference type="PANTHER" id="PTHR43229:SF6">
    <property type="entry name" value="ABC-TYPE MULTIDRUG TRANSPORT SYSTEM, PERMEASE COMPONENT"/>
    <property type="match status" value="1"/>
</dbReference>
<reference evidence="2 3" key="1">
    <citation type="submission" date="2018-12" db="EMBL/GenBank/DDBJ databases">
        <title>Genome analysis provides insights into bioremediation potentialities of Halogeometricum borinquense strain N11.</title>
        <authorList>
            <person name="Najjari A."/>
            <person name="Youssef N."/>
            <person name="Fhoula I."/>
            <person name="Ben Dhia O."/>
            <person name="Mahjoubi M."/>
            <person name="Ouzari H.I."/>
            <person name="Cherif A."/>
        </authorList>
    </citation>
    <scope>NUCLEOTIDE SEQUENCE [LARGE SCALE GENOMIC DNA]</scope>
    <source>
        <strain evidence="2 3">N11</strain>
    </source>
</reference>
<evidence type="ECO:0000313" key="2">
    <source>
        <dbReference type="EMBL" id="RYJ08680.1"/>
    </source>
</evidence>
<evidence type="ECO:0000313" key="3">
    <source>
        <dbReference type="Proteomes" id="UP000294028"/>
    </source>
</evidence>
<dbReference type="EMBL" id="RZHH01000003">
    <property type="protein sequence ID" value="RYJ08680.1"/>
    <property type="molecule type" value="Genomic_DNA"/>
</dbReference>
<keyword evidence="1" id="KW-0472">Membrane</keyword>
<protein>
    <submittedName>
        <fullName evidence="2">ABC transporter permease</fullName>
    </submittedName>
</protein>
<dbReference type="RefSeq" id="WP_129786631.1">
    <property type="nucleotide sequence ID" value="NZ_RZHH01000003.1"/>
</dbReference>
<gene>
    <name evidence="2" type="ORF">ELS19_19575</name>
</gene>
<feature type="transmembrane region" description="Helical" evidence="1">
    <location>
        <begin position="222"/>
        <end position="248"/>
    </location>
</feature>
<dbReference type="InterPro" id="IPR051784">
    <property type="entry name" value="Nod_factor_ABC_transporter"/>
</dbReference>
<sequence length="264" mass="28526">MSSSNSGTAGYGSLAYAILSREVINWARYPVNAASVVFGQFFFFALIFFGGQAVGSQGFSDSAAGLVVGYFLWSLVGQSYQGTIGIITEEASWGTLERHFISPFGFNRVLFIKAIARMLRALFVSLAVLAMMVILTGTQLQMHVITVLSILLLTTLSVVGLGFAMGGVAVLYKRISSFSQLFSIVILGLVGAPVLDIPWLRVLPVVQGSAMLQQTMRSGVRLWQFDGIDIGILVGVTLVYFGIGFAVFHLTQRRARNVGVLGDY</sequence>
<feature type="transmembrane region" description="Helical" evidence="1">
    <location>
        <begin position="29"/>
        <end position="49"/>
    </location>
</feature>
<dbReference type="AlphaFoldDB" id="A0A482T1W9"/>
<name>A0A482T1W9_9EURY</name>
<feature type="transmembrane region" description="Helical" evidence="1">
    <location>
        <begin position="181"/>
        <end position="202"/>
    </location>
</feature>
<feature type="transmembrane region" description="Helical" evidence="1">
    <location>
        <begin position="118"/>
        <end position="138"/>
    </location>
</feature>
<dbReference type="Proteomes" id="UP000294028">
    <property type="component" value="Unassembled WGS sequence"/>
</dbReference>
<evidence type="ECO:0000256" key="1">
    <source>
        <dbReference type="SAM" id="Phobius"/>
    </source>
</evidence>
<comment type="caution">
    <text evidence="2">The sequence shown here is derived from an EMBL/GenBank/DDBJ whole genome shotgun (WGS) entry which is preliminary data.</text>
</comment>